<dbReference type="Proteomes" id="UP000076722">
    <property type="component" value="Unassembled WGS sequence"/>
</dbReference>
<feature type="non-terminal residue" evidence="4">
    <location>
        <position position="258"/>
    </location>
</feature>
<evidence type="ECO:0000313" key="4">
    <source>
        <dbReference type="EMBL" id="KZS91176.1"/>
    </source>
</evidence>
<dbReference type="OrthoDB" id="6262491at2759"/>
<accession>A0A164S5L4</accession>
<dbReference type="SUPFAM" id="SSF50978">
    <property type="entry name" value="WD40 repeat-like"/>
    <property type="match status" value="1"/>
</dbReference>
<dbReference type="InterPro" id="IPR036322">
    <property type="entry name" value="WD40_repeat_dom_sf"/>
</dbReference>
<reference evidence="4 5" key="1">
    <citation type="journal article" date="2016" name="Mol. Biol. Evol.">
        <title>Comparative Genomics of Early-Diverging Mushroom-Forming Fungi Provides Insights into the Origins of Lignocellulose Decay Capabilities.</title>
        <authorList>
            <person name="Nagy L.G."/>
            <person name="Riley R."/>
            <person name="Tritt A."/>
            <person name="Adam C."/>
            <person name="Daum C."/>
            <person name="Floudas D."/>
            <person name="Sun H."/>
            <person name="Yadav J.S."/>
            <person name="Pangilinan J."/>
            <person name="Larsson K.H."/>
            <person name="Matsuura K."/>
            <person name="Barry K."/>
            <person name="Labutti K."/>
            <person name="Kuo R."/>
            <person name="Ohm R.A."/>
            <person name="Bhattacharya S.S."/>
            <person name="Shirouzu T."/>
            <person name="Yoshinaga Y."/>
            <person name="Martin F.M."/>
            <person name="Grigoriev I.V."/>
            <person name="Hibbett D.S."/>
        </authorList>
    </citation>
    <scope>NUCLEOTIDE SEQUENCE [LARGE SCALE GENOMIC DNA]</scope>
    <source>
        <strain evidence="4 5">HHB9708</strain>
    </source>
</reference>
<dbReference type="AlphaFoldDB" id="A0A164S5L4"/>
<dbReference type="PROSITE" id="PS50294">
    <property type="entry name" value="WD_REPEATS_REGION"/>
    <property type="match status" value="2"/>
</dbReference>
<dbReference type="PROSITE" id="PS00678">
    <property type="entry name" value="WD_REPEATS_1"/>
    <property type="match status" value="1"/>
</dbReference>
<dbReference type="InterPro" id="IPR019775">
    <property type="entry name" value="WD40_repeat_CS"/>
</dbReference>
<proteinExistence type="predicted"/>
<feature type="repeat" description="WD" evidence="3">
    <location>
        <begin position="171"/>
        <end position="212"/>
    </location>
</feature>
<dbReference type="InterPro" id="IPR015943">
    <property type="entry name" value="WD40/YVTN_repeat-like_dom_sf"/>
</dbReference>
<dbReference type="PANTHER" id="PTHR19879">
    <property type="entry name" value="TRANSCRIPTION INITIATION FACTOR TFIID"/>
    <property type="match status" value="1"/>
</dbReference>
<evidence type="ECO:0000256" key="2">
    <source>
        <dbReference type="ARBA" id="ARBA00022737"/>
    </source>
</evidence>
<keyword evidence="2" id="KW-0677">Repeat</keyword>
<dbReference type="STRING" id="1314777.A0A164S5L4"/>
<dbReference type="SMART" id="SM00320">
    <property type="entry name" value="WD40"/>
    <property type="match status" value="4"/>
</dbReference>
<gene>
    <name evidence="4" type="ORF">SISNIDRAFT_398087</name>
</gene>
<dbReference type="EMBL" id="KV419416">
    <property type="protein sequence ID" value="KZS91176.1"/>
    <property type="molecule type" value="Genomic_DNA"/>
</dbReference>
<feature type="non-terminal residue" evidence="4">
    <location>
        <position position="1"/>
    </location>
</feature>
<evidence type="ECO:0000313" key="5">
    <source>
        <dbReference type="Proteomes" id="UP000076722"/>
    </source>
</evidence>
<keyword evidence="1 3" id="KW-0853">WD repeat</keyword>
<sequence>LSELAFSPDNSLLAYADDAHCIGLWHWQTPERQYHLSEGHTDYIRSLCFSPNAELLLSASDKTIRVWNIRSGTALPFRVIDIDGALPYDHASAAIFAESGNRIISAHPFDHSLKVWDPDAEDPLKQRIDWSSYTDVRLLVSPNRGRLLSTSTSIQLWNMINGELSKVGHNLEADYREVCSAAFSPDGSRVAVGFADRTIQIWDAETGRKFGAPLHSHCKAQTLAFTPDGRQIMAASTAYGLVHTWDIATEPTPPPWKS</sequence>
<protein>
    <submittedName>
        <fullName evidence="4">WD40 repeat-like protein</fullName>
    </submittedName>
</protein>
<dbReference type="PANTHER" id="PTHR19879:SF9">
    <property type="entry name" value="TRANSCRIPTION INITIATION FACTOR TFIID SUBUNIT 5"/>
    <property type="match status" value="1"/>
</dbReference>
<evidence type="ECO:0000256" key="1">
    <source>
        <dbReference type="ARBA" id="ARBA00022574"/>
    </source>
</evidence>
<dbReference type="Gene3D" id="2.130.10.10">
    <property type="entry name" value="YVTN repeat-like/Quinoprotein amine dehydrogenase"/>
    <property type="match status" value="2"/>
</dbReference>
<organism evidence="4 5">
    <name type="scientific">Sistotremastrum niveocremeum HHB9708</name>
    <dbReference type="NCBI Taxonomy" id="1314777"/>
    <lineage>
        <taxon>Eukaryota</taxon>
        <taxon>Fungi</taxon>
        <taxon>Dikarya</taxon>
        <taxon>Basidiomycota</taxon>
        <taxon>Agaricomycotina</taxon>
        <taxon>Agaricomycetes</taxon>
        <taxon>Sistotremastrales</taxon>
        <taxon>Sistotremastraceae</taxon>
        <taxon>Sertulicium</taxon>
        <taxon>Sertulicium niveocremeum</taxon>
    </lineage>
</organism>
<dbReference type="InterPro" id="IPR001680">
    <property type="entry name" value="WD40_rpt"/>
</dbReference>
<evidence type="ECO:0000256" key="3">
    <source>
        <dbReference type="PROSITE-ProRule" id="PRU00221"/>
    </source>
</evidence>
<dbReference type="Pfam" id="PF00400">
    <property type="entry name" value="WD40"/>
    <property type="match status" value="2"/>
</dbReference>
<dbReference type="PROSITE" id="PS50082">
    <property type="entry name" value="WD_REPEATS_2"/>
    <property type="match status" value="2"/>
</dbReference>
<feature type="repeat" description="WD" evidence="3">
    <location>
        <begin position="37"/>
        <end position="77"/>
    </location>
</feature>
<name>A0A164S5L4_9AGAM</name>
<keyword evidence="5" id="KW-1185">Reference proteome</keyword>